<protein>
    <submittedName>
        <fullName evidence="2">Uncharacterized protein</fullName>
    </submittedName>
</protein>
<name>A0A9P8PKH3_WICPI</name>
<evidence type="ECO:0000313" key="3">
    <source>
        <dbReference type="Proteomes" id="UP000774326"/>
    </source>
</evidence>
<gene>
    <name evidence="2" type="ORF">WICPIJ_009941</name>
</gene>
<feature type="non-terminal residue" evidence="2">
    <location>
        <position position="71"/>
    </location>
</feature>
<proteinExistence type="predicted"/>
<evidence type="ECO:0000256" key="1">
    <source>
        <dbReference type="SAM" id="MobiDB-lite"/>
    </source>
</evidence>
<feature type="compositionally biased region" description="Low complexity" evidence="1">
    <location>
        <begin position="1"/>
        <end position="26"/>
    </location>
</feature>
<keyword evidence="3" id="KW-1185">Reference proteome</keyword>
<dbReference type="Proteomes" id="UP000774326">
    <property type="component" value="Unassembled WGS sequence"/>
</dbReference>
<accession>A0A9P8PKH3</accession>
<sequence length="71" mass="7596">MNYQSQQSPSQAAPQQQNSFGNSFQNKIYGNPQATANGGDDEAAKAAAGAQAGQQQVNPAMLMQQQYAQYQ</sequence>
<reference evidence="2" key="1">
    <citation type="journal article" date="2021" name="Open Biol.">
        <title>Shared evolutionary footprints suggest mitochondrial oxidative damage underlies multiple complex I losses in fungi.</title>
        <authorList>
            <person name="Schikora-Tamarit M.A."/>
            <person name="Marcet-Houben M."/>
            <person name="Nosek J."/>
            <person name="Gabaldon T."/>
        </authorList>
    </citation>
    <scope>NUCLEOTIDE SEQUENCE</scope>
    <source>
        <strain evidence="2">CBS2887</strain>
    </source>
</reference>
<dbReference type="AlphaFoldDB" id="A0A9P8PKH3"/>
<feature type="compositionally biased region" description="Low complexity" evidence="1">
    <location>
        <begin position="45"/>
        <end position="56"/>
    </location>
</feature>
<feature type="region of interest" description="Disordered" evidence="1">
    <location>
        <begin position="1"/>
        <end position="56"/>
    </location>
</feature>
<dbReference type="EMBL" id="JAEUBG010005723">
    <property type="protein sequence ID" value="KAH3672987.1"/>
    <property type="molecule type" value="Genomic_DNA"/>
</dbReference>
<comment type="caution">
    <text evidence="2">The sequence shown here is derived from an EMBL/GenBank/DDBJ whole genome shotgun (WGS) entry which is preliminary data.</text>
</comment>
<organism evidence="2 3">
    <name type="scientific">Wickerhamomyces pijperi</name>
    <name type="common">Yeast</name>
    <name type="synonym">Pichia pijperi</name>
    <dbReference type="NCBI Taxonomy" id="599730"/>
    <lineage>
        <taxon>Eukaryota</taxon>
        <taxon>Fungi</taxon>
        <taxon>Dikarya</taxon>
        <taxon>Ascomycota</taxon>
        <taxon>Saccharomycotina</taxon>
        <taxon>Saccharomycetes</taxon>
        <taxon>Phaffomycetales</taxon>
        <taxon>Wickerhamomycetaceae</taxon>
        <taxon>Wickerhamomyces</taxon>
    </lineage>
</organism>
<evidence type="ECO:0000313" key="2">
    <source>
        <dbReference type="EMBL" id="KAH3672987.1"/>
    </source>
</evidence>
<reference evidence="2" key="2">
    <citation type="submission" date="2021-01" db="EMBL/GenBank/DDBJ databases">
        <authorList>
            <person name="Schikora-Tamarit M.A."/>
        </authorList>
    </citation>
    <scope>NUCLEOTIDE SEQUENCE</scope>
    <source>
        <strain evidence="2">CBS2887</strain>
    </source>
</reference>